<organism evidence="4 5">
    <name type="scientific">Longibacter salinarum</name>
    <dbReference type="NCBI Taxonomy" id="1850348"/>
    <lineage>
        <taxon>Bacteria</taxon>
        <taxon>Pseudomonadati</taxon>
        <taxon>Rhodothermota</taxon>
        <taxon>Rhodothermia</taxon>
        <taxon>Rhodothermales</taxon>
        <taxon>Salisaetaceae</taxon>
        <taxon>Longibacter</taxon>
    </lineage>
</organism>
<feature type="coiled-coil region" evidence="2">
    <location>
        <begin position="341"/>
        <end position="368"/>
    </location>
</feature>
<gene>
    <name evidence="4" type="ORF">CRI94_07025</name>
</gene>
<evidence type="ECO:0000256" key="3">
    <source>
        <dbReference type="SAM" id="SignalP"/>
    </source>
</evidence>
<dbReference type="SUPFAM" id="SSF56954">
    <property type="entry name" value="Outer membrane efflux proteins (OEP)"/>
    <property type="match status" value="1"/>
</dbReference>
<dbReference type="PANTHER" id="PTHR30203">
    <property type="entry name" value="OUTER MEMBRANE CATION EFFLUX PROTEIN"/>
    <property type="match status" value="1"/>
</dbReference>
<name>A0A2A8CYL5_9BACT</name>
<dbReference type="AlphaFoldDB" id="A0A2A8CYL5"/>
<feature type="signal peptide" evidence="3">
    <location>
        <begin position="1"/>
        <end position="26"/>
    </location>
</feature>
<proteinExistence type="inferred from homology"/>
<dbReference type="RefSeq" id="WP_098074976.1">
    <property type="nucleotide sequence ID" value="NZ_PDEQ01000003.1"/>
</dbReference>
<protein>
    <recommendedName>
        <fullName evidence="6">Transporter</fullName>
    </recommendedName>
</protein>
<dbReference type="InterPro" id="IPR003423">
    <property type="entry name" value="OMP_efflux"/>
</dbReference>
<sequence length="434" mass="48220">MSHPLTRIGVVLIASIALVLFSPVQAQPSTDGSVPSADSLRLSDLVQQAVSANPDLQAARLEAAARAEKVAQARSWPEPTVGATYFPRSIVTARGAQRSQWRVQQTLPVPGSRSLRGEVAELGADVVHRQTEALQQEVALNVRRAYYTLYRVQRQEQLIRRFQDDLRQAEDVALAQYEVGEEGQPAVLKAQIERERLQVRLESLDAARQRTVQTLARLTGNASLATDGAIYVQAPRRERVVSARVEDALAQRPEVAALQQSVKQAERKVDLVQREKWPDVTVGAQYFDIESTGLTPMMDGRDALALSVGVKIPLWRGAERAQVDEAVLQRRAAESRLDALALDVRTDLQRLEATLDRQERQLRILDATLIPRAETALEATLSAYRTGQSDFLDLLDAERTLFQLQLDRATIFSRLLTTQAEQDRVAGRTAVSDR</sequence>
<feature type="chain" id="PRO_5012924894" description="Transporter" evidence="3">
    <location>
        <begin position="27"/>
        <end position="434"/>
    </location>
</feature>
<evidence type="ECO:0000256" key="1">
    <source>
        <dbReference type="ARBA" id="ARBA00007613"/>
    </source>
</evidence>
<evidence type="ECO:0000256" key="2">
    <source>
        <dbReference type="SAM" id="Coils"/>
    </source>
</evidence>
<dbReference type="OrthoDB" id="1680428at2"/>
<dbReference type="GO" id="GO:0015562">
    <property type="term" value="F:efflux transmembrane transporter activity"/>
    <property type="evidence" value="ECO:0007669"/>
    <property type="project" value="InterPro"/>
</dbReference>
<accession>A0A2A8CYL5</accession>
<keyword evidence="3" id="KW-0732">Signal</keyword>
<dbReference type="PANTHER" id="PTHR30203:SF24">
    <property type="entry name" value="BLR4935 PROTEIN"/>
    <property type="match status" value="1"/>
</dbReference>
<dbReference type="Gene3D" id="1.20.1600.10">
    <property type="entry name" value="Outer membrane efflux proteins (OEP)"/>
    <property type="match status" value="1"/>
</dbReference>
<comment type="similarity">
    <text evidence="1">Belongs to the outer membrane factor (OMF) (TC 1.B.17) family.</text>
</comment>
<keyword evidence="2" id="KW-0175">Coiled coil</keyword>
<dbReference type="Pfam" id="PF02321">
    <property type="entry name" value="OEP"/>
    <property type="match status" value="2"/>
</dbReference>
<dbReference type="EMBL" id="PDEQ01000003">
    <property type="protein sequence ID" value="PEN13812.1"/>
    <property type="molecule type" value="Genomic_DNA"/>
</dbReference>
<evidence type="ECO:0000313" key="4">
    <source>
        <dbReference type="EMBL" id="PEN13812.1"/>
    </source>
</evidence>
<reference evidence="4 5" key="1">
    <citation type="submission" date="2017-10" db="EMBL/GenBank/DDBJ databases">
        <title>Draft genome of Longibacter Salinarum.</title>
        <authorList>
            <person name="Goh K.M."/>
            <person name="Shamsir M.S."/>
            <person name="Lim S.W."/>
        </authorList>
    </citation>
    <scope>NUCLEOTIDE SEQUENCE [LARGE SCALE GENOMIC DNA]</scope>
    <source>
        <strain evidence="4 5">KCTC 52045</strain>
    </source>
</reference>
<keyword evidence="5" id="KW-1185">Reference proteome</keyword>
<evidence type="ECO:0008006" key="6">
    <source>
        <dbReference type="Google" id="ProtNLM"/>
    </source>
</evidence>
<dbReference type="InterPro" id="IPR010131">
    <property type="entry name" value="MdtP/NodT-like"/>
</dbReference>
<feature type="coiled-coil region" evidence="2">
    <location>
        <begin position="152"/>
        <end position="207"/>
    </location>
</feature>
<comment type="caution">
    <text evidence="4">The sequence shown here is derived from an EMBL/GenBank/DDBJ whole genome shotgun (WGS) entry which is preliminary data.</text>
</comment>
<dbReference type="Proteomes" id="UP000220102">
    <property type="component" value="Unassembled WGS sequence"/>
</dbReference>
<evidence type="ECO:0000313" key="5">
    <source>
        <dbReference type="Proteomes" id="UP000220102"/>
    </source>
</evidence>